<dbReference type="EMBL" id="CP126211">
    <property type="protein sequence ID" value="WIA13737.1"/>
    <property type="molecule type" value="Genomic_DNA"/>
</dbReference>
<sequence>MRCSADDSSCPQPLSTAQGHANINSQPPGSVLAKLRKRPAALVGAVSTKRTPASSSPIRGAPCSTAMFAASLASCTPQQQGSSVASLQRRLRQEVWSMSLPPDQYLLCRSPDGVDSPVRFSPVRACASEPACSPQAQKRAQQQLRAQRAASVQLELQDARMVLSRAAAALQLERSKLSVASELRRNGAADEGEIIPALQGSCSSLQQLAYAAQQHVLQLEAAADPAATGSVVVCIAAAISEESCEDEQNDDSAVDDASTAPAAAASTKFVAADQEDVLQAQALGGIECLSDDEQYCVQVQMAHQVAACAAAAHKL</sequence>
<reference evidence="2 3" key="1">
    <citation type="submission" date="2023-05" db="EMBL/GenBank/DDBJ databases">
        <title>A 100% complete, gapless, phased diploid assembly of the Scenedesmus obliquus UTEX 3031 genome.</title>
        <authorList>
            <person name="Biondi T.C."/>
            <person name="Hanschen E.R."/>
            <person name="Kwon T."/>
            <person name="Eng W."/>
            <person name="Kruse C.P.S."/>
            <person name="Koehler S.I."/>
            <person name="Kunde Y."/>
            <person name="Gleasner C.D."/>
            <person name="You Mak K.T."/>
            <person name="Polle J."/>
            <person name="Hovde B.T."/>
            <person name="Starkenburg S.R."/>
        </authorList>
    </citation>
    <scope>NUCLEOTIDE SEQUENCE [LARGE SCALE GENOMIC DNA]</scope>
    <source>
        <strain evidence="2 3">DOE0152z</strain>
    </source>
</reference>
<gene>
    <name evidence="2" type="ORF">OEZ85_007288</name>
</gene>
<accession>A0ABY8TXK6</accession>
<organism evidence="2 3">
    <name type="scientific">Tetradesmus obliquus</name>
    <name type="common">Green alga</name>
    <name type="synonym">Acutodesmus obliquus</name>
    <dbReference type="NCBI Taxonomy" id="3088"/>
    <lineage>
        <taxon>Eukaryota</taxon>
        <taxon>Viridiplantae</taxon>
        <taxon>Chlorophyta</taxon>
        <taxon>core chlorophytes</taxon>
        <taxon>Chlorophyceae</taxon>
        <taxon>CS clade</taxon>
        <taxon>Sphaeropleales</taxon>
        <taxon>Scenedesmaceae</taxon>
        <taxon>Tetradesmus</taxon>
    </lineage>
</organism>
<evidence type="ECO:0000256" key="1">
    <source>
        <dbReference type="SAM" id="MobiDB-lite"/>
    </source>
</evidence>
<feature type="compositionally biased region" description="Polar residues" evidence="1">
    <location>
        <begin position="1"/>
        <end position="28"/>
    </location>
</feature>
<proteinExistence type="predicted"/>
<dbReference type="Proteomes" id="UP001244341">
    <property type="component" value="Chromosome 4b"/>
</dbReference>
<feature type="region of interest" description="Disordered" evidence="1">
    <location>
        <begin position="1"/>
        <end position="30"/>
    </location>
</feature>
<evidence type="ECO:0000313" key="2">
    <source>
        <dbReference type="EMBL" id="WIA13737.1"/>
    </source>
</evidence>
<protein>
    <submittedName>
        <fullName evidence="2">Uncharacterized protein</fullName>
    </submittedName>
</protein>
<evidence type="ECO:0000313" key="3">
    <source>
        <dbReference type="Proteomes" id="UP001244341"/>
    </source>
</evidence>
<keyword evidence="3" id="KW-1185">Reference proteome</keyword>
<name>A0ABY8TXK6_TETOB</name>